<dbReference type="PANTHER" id="PTHR23301">
    <property type="entry name" value="CHITIN BINDING PERITROPHIN-A"/>
    <property type="match status" value="1"/>
</dbReference>
<dbReference type="GO" id="GO:0008061">
    <property type="term" value="F:chitin binding"/>
    <property type="evidence" value="ECO:0007669"/>
    <property type="project" value="UniProtKB-KW"/>
</dbReference>
<feature type="domain" description="Chitin-binding type-2" evidence="8">
    <location>
        <begin position="459"/>
        <end position="516"/>
    </location>
</feature>
<reference evidence="9" key="2">
    <citation type="submission" date="2022-08" db="UniProtKB">
        <authorList>
            <consortium name="EnsemblMetazoa"/>
        </authorList>
    </citation>
    <scope>IDENTIFICATION</scope>
    <source>
        <strain evidence="9">STECLA/ALBI9_A</strain>
    </source>
</reference>
<feature type="domain" description="Chitin-binding type-2" evidence="8">
    <location>
        <begin position="520"/>
        <end position="577"/>
    </location>
</feature>
<feature type="domain" description="Chitin-binding type-2" evidence="8">
    <location>
        <begin position="38"/>
        <end position="96"/>
    </location>
</feature>
<dbReference type="SMART" id="SM00494">
    <property type="entry name" value="ChtBD2"/>
    <property type="match status" value="16"/>
</dbReference>
<feature type="domain" description="Chitin-binding type-2" evidence="8">
    <location>
        <begin position="103"/>
        <end position="159"/>
    </location>
</feature>
<evidence type="ECO:0000259" key="8">
    <source>
        <dbReference type="PROSITE" id="PS50940"/>
    </source>
</evidence>
<feature type="domain" description="Chitin-binding type-2" evidence="8">
    <location>
        <begin position="281"/>
        <end position="337"/>
    </location>
</feature>
<feature type="domain" description="Chitin-binding type-2" evidence="8">
    <location>
        <begin position="219"/>
        <end position="277"/>
    </location>
</feature>
<feature type="domain" description="Chitin-binding type-2" evidence="8">
    <location>
        <begin position="758"/>
        <end position="815"/>
    </location>
</feature>
<evidence type="ECO:0000256" key="4">
    <source>
        <dbReference type="ARBA" id="ARBA00023157"/>
    </source>
</evidence>
<keyword evidence="4" id="KW-1015">Disulfide bond</keyword>
<evidence type="ECO:0000256" key="3">
    <source>
        <dbReference type="ARBA" id="ARBA00022737"/>
    </source>
</evidence>
<feature type="chain" id="PRO_5043624096" description="Chitin-binding type-2 domain-containing protein" evidence="7">
    <location>
        <begin position="24"/>
        <end position="1107"/>
    </location>
</feature>
<feature type="domain" description="Chitin-binding type-2" evidence="8">
    <location>
        <begin position="163"/>
        <end position="217"/>
    </location>
</feature>
<feature type="domain" description="Chitin-binding type-2" evidence="8">
    <location>
        <begin position="819"/>
        <end position="876"/>
    </location>
</feature>
<dbReference type="SUPFAM" id="SSF57625">
    <property type="entry name" value="Invertebrate chitin-binding proteins"/>
    <property type="match status" value="16"/>
</dbReference>
<dbReference type="PANTHER" id="PTHR23301:SF0">
    <property type="entry name" value="CHITIN-BINDING TYPE-2 DOMAIN-CONTAINING PROTEIN-RELATED"/>
    <property type="match status" value="1"/>
</dbReference>
<organism evidence="9 10">
    <name type="scientific">Anopheles albimanus</name>
    <name type="common">New world malaria mosquito</name>
    <dbReference type="NCBI Taxonomy" id="7167"/>
    <lineage>
        <taxon>Eukaryota</taxon>
        <taxon>Metazoa</taxon>
        <taxon>Ecdysozoa</taxon>
        <taxon>Arthropoda</taxon>
        <taxon>Hexapoda</taxon>
        <taxon>Insecta</taxon>
        <taxon>Pterygota</taxon>
        <taxon>Neoptera</taxon>
        <taxon>Endopterygota</taxon>
        <taxon>Diptera</taxon>
        <taxon>Nematocera</taxon>
        <taxon>Culicoidea</taxon>
        <taxon>Culicidae</taxon>
        <taxon>Anophelinae</taxon>
        <taxon>Anopheles</taxon>
    </lineage>
</organism>
<evidence type="ECO:0000313" key="9">
    <source>
        <dbReference type="EnsemblMetazoa" id="AALB003844-PA"/>
    </source>
</evidence>
<dbReference type="AlphaFoldDB" id="A0A182FBG1"/>
<dbReference type="VEuPathDB" id="VectorBase:AALB20_033134"/>
<sequence length="1107" mass="118622">MGVTPWMLLLLAVICGLVTPARGQLITVPEAANDPVVESVCFGVNAGIFPHPDPALCHIYISCTFERPIVYQCAAGLVFEASSLRCVPGDREQCGDRTEPEWTAKCAAFSYAFFADPNECWKFVFCALGTPTSYTCPTGEVWSQQHGACMAGNRETCEVFDISNICRGQPDGLQPHPESCTQFVRCTDGVATGEYCPVGEIFTGQECVVGNTDTCQPESDVCRGVAANDLRPHPNECHLFVFCSPQSGPTVLICPPNEIFRPDIRFCVPGDRVTCEYSSVETACVGRPPGVVPHPTSCQLYLSCNGGVSTVLSCPDGSIFNPQTGSCAIGDAQTCLVTEGLCTGQPDGLVLEHPFYCGMFLICQGGQTQIHDCPAGEILRVESQFCAPGDVATCELLPVETMCSGRDGGFLLPHPTDCALFVACVQGQADVRNCQTGHIFNAPTQSCKPGNAQDCTLLTGVCAGLPEQTVLPHPDRCDYFIWCLDGQPSINPCPAGQILRPEAEFCVPGNPETCVFDNLEDLCLGQPNYTLFPHPTQCFLRVVCMDGVSTVQSCPTGSVYHAPSRACLPGNPSTCEVYNNICVNQPTGPIPNPSTCVNYIHCEANRPFLSECPSGLIFDPEAGRCRVGNTETCEVHDPMCTGVVSGTFLEHPNLCNLYVWCLNDESFVVPCADGLIFNVDAQICVPGNANTCLAHPVETMCEGAQSGIGFPHPDGRCTEFIICGNGQPTLTACLAGFIFHPPSQSCVPGNTVTCELIGGVCANRPDQWVIEHPNLCGLFIWCIGGDVQIFPCPDREILRPDAQFCVPGDASTCAFDPVERMCEGRNDGLVYPHPTDCRQSVRCSGGVSIIETCRPGTIYRASTQSCVAGNGNTCEFLDSFCVGRPDAVLPHPEGCALFLMCTSGVTTALQCPEGEILHPEHLVCVAGNAEDCSLSPVTTEPPIISVCEGRPDGNYTHPLLCYLFIRCTAGVTEIMTCPPNHIFLGALRDCAPGDQSTCSRVSLQMAMRLSVICVAWLSILTLAATITGSLVAGEPYAKLIIPEKIPRERGFFRWLIRATGPDSGDSSCTTPSTAQAAPEQQESSMLDSPYLTLALKLTLMAILCYTL</sequence>
<dbReference type="Gene3D" id="2.170.140.10">
    <property type="entry name" value="Chitin binding domain"/>
    <property type="match status" value="13"/>
</dbReference>
<dbReference type="VEuPathDB" id="VectorBase:AALB20_027619"/>
<evidence type="ECO:0000256" key="5">
    <source>
        <dbReference type="ARBA" id="ARBA00023180"/>
    </source>
</evidence>
<keyword evidence="3" id="KW-0677">Repeat</keyword>
<feature type="compositionally biased region" description="Polar residues" evidence="6">
    <location>
        <begin position="1064"/>
        <end position="1083"/>
    </location>
</feature>
<evidence type="ECO:0000256" key="1">
    <source>
        <dbReference type="ARBA" id="ARBA00022669"/>
    </source>
</evidence>
<dbReference type="Proteomes" id="UP000069272">
    <property type="component" value="Chromosome 3R"/>
</dbReference>
<evidence type="ECO:0000256" key="2">
    <source>
        <dbReference type="ARBA" id="ARBA00022729"/>
    </source>
</evidence>
<feature type="domain" description="Chitin-binding type-2" evidence="8">
    <location>
        <begin position="339"/>
        <end position="396"/>
    </location>
</feature>
<keyword evidence="1" id="KW-0147">Chitin-binding</keyword>
<proteinExistence type="predicted"/>
<feature type="signal peptide" evidence="7">
    <location>
        <begin position="1"/>
        <end position="23"/>
    </location>
</feature>
<accession>A0A182FBG1</accession>
<feature type="domain" description="Chitin-binding type-2" evidence="8">
    <location>
        <begin position="579"/>
        <end position="635"/>
    </location>
</feature>
<keyword evidence="2 7" id="KW-0732">Signal</keyword>
<keyword evidence="5" id="KW-0325">Glycoprotein</keyword>
<dbReference type="VEuPathDB" id="VectorBase:AALB017471"/>
<dbReference type="Pfam" id="PF01607">
    <property type="entry name" value="CBM_14"/>
    <property type="match status" value="16"/>
</dbReference>
<feature type="domain" description="Chitin-binding type-2" evidence="8">
    <location>
        <begin position="400"/>
        <end position="457"/>
    </location>
</feature>
<evidence type="ECO:0000256" key="6">
    <source>
        <dbReference type="SAM" id="MobiDB-lite"/>
    </source>
</evidence>
<dbReference type="STRING" id="7167.A0A182FBG1"/>
<feature type="domain" description="Chitin-binding type-2" evidence="8">
    <location>
        <begin position="878"/>
        <end position="934"/>
    </location>
</feature>
<feature type="region of interest" description="Disordered" evidence="6">
    <location>
        <begin position="1061"/>
        <end position="1083"/>
    </location>
</feature>
<dbReference type="InterPro" id="IPR051940">
    <property type="entry name" value="Chitin_bind-dev_reg"/>
</dbReference>
<dbReference type="PROSITE" id="PS50940">
    <property type="entry name" value="CHIT_BIND_II"/>
    <property type="match status" value="16"/>
</dbReference>
<reference evidence="9 10" key="1">
    <citation type="journal article" date="2017" name="G3 (Bethesda)">
        <title>The Physical Genome Mapping of Anopheles albimanus Corrected Scaffold Misassemblies and Identified Interarm Rearrangements in Genus Anopheles.</title>
        <authorList>
            <person name="Artemov G.N."/>
            <person name="Peery A.N."/>
            <person name="Jiang X."/>
            <person name="Tu Z."/>
            <person name="Stegniy V.N."/>
            <person name="Sharakhova M.V."/>
            <person name="Sharakhov I.V."/>
        </authorList>
    </citation>
    <scope>NUCLEOTIDE SEQUENCE [LARGE SCALE GENOMIC DNA]</scope>
    <source>
        <strain evidence="9 10">ALBI9_A</strain>
    </source>
</reference>
<evidence type="ECO:0000256" key="7">
    <source>
        <dbReference type="SAM" id="SignalP"/>
    </source>
</evidence>
<dbReference type="EnsemblMetazoa" id="AALB003844-RA">
    <property type="protein sequence ID" value="AALB003844-PA"/>
    <property type="gene ID" value="AALB003844"/>
</dbReference>
<feature type="domain" description="Chitin-binding type-2" evidence="8">
    <location>
        <begin position="698"/>
        <end position="756"/>
    </location>
</feature>
<dbReference type="VEuPathDB" id="VectorBase:AALB017472"/>
<name>A0A182FBG1_ANOAL</name>
<feature type="domain" description="Chitin-binding type-2" evidence="8">
    <location>
        <begin position="637"/>
        <end position="694"/>
    </location>
</feature>
<dbReference type="GO" id="GO:0005576">
    <property type="term" value="C:extracellular region"/>
    <property type="evidence" value="ECO:0007669"/>
    <property type="project" value="InterPro"/>
</dbReference>
<keyword evidence="10" id="KW-1185">Reference proteome</keyword>
<evidence type="ECO:0000313" key="10">
    <source>
        <dbReference type="Proteomes" id="UP000069272"/>
    </source>
</evidence>
<protein>
    <recommendedName>
        <fullName evidence="8">Chitin-binding type-2 domain-containing protein</fullName>
    </recommendedName>
</protein>
<dbReference type="InterPro" id="IPR002557">
    <property type="entry name" value="Chitin-bd_dom"/>
</dbReference>
<feature type="domain" description="Chitin-binding type-2" evidence="8">
    <location>
        <begin position="944"/>
        <end position="1000"/>
    </location>
</feature>
<dbReference type="InterPro" id="IPR036508">
    <property type="entry name" value="Chitin-bd_dom_sf"/>
</dbReference>